<keyword evidence="1" id="KW-0472">Membrane</keyword>
<evidence type="ECO:0000313" key="3">
    <source>
        <dbReference type="Proteomes" id="UP000183945"/>
    </source>
</evidence>
<feature type="transmembrane region" description="Helical" evidence="1">
    <location>
        <begin position="17"/>
        <end position="34"/>
    </location>
</feature>
<reference evidence="3" key="1">
    <citation type="submission" date="2016-11" db="EMBL/GenBank/DDBJ databases">
        <authorList>
            <person name="Varghese N."/>
            <person name="Submissions S."/>
        </authorList>
    </citation>
    <scope>NUCLEOTIDE SEQUENCE [LARGE SCALE GENOMIC DNA]</scope>
    <source>
        <strain evidence="3">DSM 24579</strain>
    </source>
</reference>
<evidence type="ECO:0000313" key="2">
    <source>
        <dbReference type="EMBL" id="SHG02506.1"/>
    </source>
</evidence>
<organism evidence="2 3">
    <name type="scientific">Salegentibacter echinorum</name>
    <dbReference type="NCBI Taxonomy" id="1073325"/>
    <lineage>
        <taxon>Bacteria</taxon>
        <taxon>Pseudomonadati</taxon>
        <taxon>Bacteroidota</taxon>
        <taxon>Flavobacteriia</taxon>
        <taxon>Flavobacteriales</taxon>
        <taxon>Flavobacteriaceae</taxon>
        <taxon>Salegentibacter</taxon>
    </lineage>
</organism>
<keyword evidence="1" id="KW-1133">Transmembrane helix</keyword>
<dbReference type="EMBL" id="FQVT01000004">
    <property type="protein sequence ID" value="SHG02506.1"/>
    <property type="molecule type" value="Genomic_DNA"/>
</dbReference>
<protein>
    <submittedName>
        <fullName evidence="2">Uncharacterized protein</fullName>
    </submittedName>
</protein>
<sequence length="77" mass="8979">MKNRWDSSLYFAKTNTFLTYIRFAVCVISHLFPYNPKGLMKKAYCTVTYKAGEEYLNKTKSIAKKVSLLVNIKVYII</sequence>
<evidence type="ECO:0000256" key="1">
    <source>
        <dbReference type="SAM" id="Phobius"/>
    </source>
</evidence>
<keyword evidence="3" id="KW-1185">Reference proteome</keyword>
<accession>A0A1M5GFN3</accession>
<name>A0A1M5GFN3_SALEC</name>
<dbReference type="AlphaFoldDB" id="A0A1M5GFN3"/>
<keyword evidence="1" id="KW-0812">Transmembrane</keyword>
<dbReference type="Proteomes" id="UP000183945">
    <property type="component" value="Unassembled WGS sequence"/>
</dbReference>
<proteinExistence type="predicted"/>
<dbReference type="STRING" id="1073325.SAMN05444483_104140"/>
<gene>
    <name evidence="2" type="ORF">SAMN05444483_104140</name>
</gene>